<evidence type="ECO:0000313" key="5">
    <source>
        <dbReference type="Proteomes" id="UP000046155"/>
    </source>
</evidence>
<evidence type="ECO:0000256" key="1">
    <source>
        <dbReference type="ARBA" id="ARBA00007734"/>
    </source>
</evidence>
<comment type="similarity">
    <text evidence="1">Belongs to the transglycosylase Slt family.</text>
</comment>
<dbReference type="AlphaFoldDB" id="A0A0B7MP04"/>
<keyword evidence="2" id="KW-0472">Membrane</keyword>
<dbReference type="GO" id="GO:0016020">
    <property type="term" value="C:membrane"/>
    <property type="evidence" value="ECO:0007669"/>
    <property type="project" value="InterPro"/>
</dbReference>
<dbReference type="CDD" id="cd16896">
    <property type="entry name" value="LT_Slt70-like"/>
    <property type="match status" value="1"/>
</dbReference>
<dbReference type="InterPro" id="IPR023346">
    <property type="entry name" value="Lysozyme-like_dom_sf"/>
</dbReference>
<reference evidence="5" key="1">
    <citation type="submission" date="2015-01" db="EMBL/GenBank/DDBJ databases">
        <authorList>
            <person name="Manzoor Shahid"/>
            <person name="Zubair Saima"/>
        </authorList>
    </citation>
    <scope>NUCLEOTIDE SEQUENCE [LARGE SCALE GENOMIC DNA]</scope>
    <source>
        <strain evidence="5">Sp3</strain>
    </source>
</reference>
<proteinExistence type="inferred from homology"/>
<feature type="transmembrane region" description="Helical" evidence="2">
    <location>
        <begin position="12"/>
        <end position="32"/>
    </location>
</feature>
<dbReference type="PANTHER" id="PTHR37423">
    <property type="entry name" value="SOLUBLE LYTIC MUREIN TRANSGLYCOSYLASE-RELATED"/>
    <property type="match status" value="1"/>
</dbReference>
<dbReference type="SUPFAM" id="SSF53955">
    <property type="entry name" value="Lysozyme-like"/>
    <property type="match status" value="1"/>
</dbReference>
<feature type="domain" description="Transglycosylase SLT" evidence="3">
    <location>
        <begin position="47"/>
        <end position="158"/>
    </location>
</feature>
<dbReference type="Gene3D" id="1.10.530.10">
    <property type="match status" value="1"/>
</dbReference>
<dbReference type="OrthoDB" id="9815002at2"/>
<dbReference type="InterPro" id="IPR008258">
    <property type="entry name" value="Transglycosylase_SLT_dom_1"/>
</dbReference>
<protein>
    <submittedName>
        <fullName evidence="4">Lytic transglycosylase catalytic</fullName>
    </submittedName>
</protein>
<accession>A0A0B7MP04</accession>
<keyword evidence="2" id="KW-0812">Transmembrane</keyword>
<dbReference type="RefSeq" id="WP_044665583.1">
    <property type="nucleotide sequence ID" value="NZ_CDRZ01000255.1"/>
</dbReference>
<gene>
    <name evidence="4" type="ORF">SSCH_570002</name>
</gene>
<name>A0A0B7MP04_9FIRM</name>
<dbReference type="Proteomes" id="UP000046155">
    <property type="component" value="Unassembled WGS sequence"/>
</dbReference>
<dbReference type="GO" id="GO:0000270">
    <property type="term" value="P:peptidoglycan metabolic process"/>
    <property type="evidence" value="ECO:0007669"/>
    <property type="project" value="InterPro"/>
</dbReference>
<dbReference type="EMBL" id="CDRZ01000255">
    <property type="protein sequence ID" value="CEO89691.1"/>
    <property type="molecule type" value="Genomic_DNA"/>
</dbReference>
<evidence type="ECO:0000256" key="2">
    <source>
        <dbReference type="SAM" id="Phobius"/>
    </source>
</evidence>
<sequence>MKVISIRRLRLLFIILLILFGIVYFLQAKWFWRVFYPWPYKQDMIEVAVDSGVDPFLLAAVTKVESGFDPHARSSAGAVGLMQVMPDTANWVSQQIGFDDFHADLLYQPEVNLLIGCWYLSDLLNEFDGNITAALAAYNAGRGNVGTWLRSGQWNGTKRDLKNIPFPETREYVKSVLRNYEIYQYLYE</sequence>
<dbReference type="PROSITE" id="PS00922">
    <property type="entry name" value="TRANSGLYCOSYLASE"/>
    <property type="match status" value="1"/>
</dbReference>
<dbReference type="InterPro" id="IPR000189">
    <property type="entry name" value="Transglyc_AS"/>
</dbReference>
<evidence type="ECO:0000313" key="4">
    <source>
        <dbReference type="EMBL" id="CEO89691.1"/>
    </source>
</evidence>
<evidence type="ECO:0000259" key="3">
    <source>
        <dbReference type="Pfam" id="PF01464"/>
    </source>
</evidence>
<dbReference type="PANTHER" id="PTHR37423:SF2">
    <property type="entry name" value="MEMBRANE-BOUND LYTIC MUREIN TRANSGLYCOSYLASE C"/>
    <property type="match status" value="1"/>
</dbReference>
<keyword evidence="2" id="KW-1133">Transmembrane helix</keyword>
<dbReference type="GO" id="GO:0008933">
    <property type="term" value="F:peptidoglycan lytic transglycosylase activity"/>
    <property type="evidence" value="ECO:0007669"/>
    <property type="project" value="InterPro"/>
</dbReference>
<dbReference type="Pfam" id="PF01464">
    <property type="entry name" value="SLT"/>
    <property type="match status" value="1"/>
</dbReference>
<keyword evidence="5" id="KW-1185">Reference proteome</keyword>
<organism evidence="4 5">
    <name type="scientific">Syntrophaceticus schinkii</name>
    <dbReference type="NCBI Taxonomy" id="499207"/>
    <lineage>
        <taxon>Bacteria</taxon>
        <taxon>Bacillati</taxon>
        <taxon>Bacillota</taxon>
        <taxon>Clostridia</taxon>
        <taxon>Thermoanaerobacterales</taxon>
        <taxon>Thermoanaerobacterales Family III. Incertae Sedis</taxon>
        <taxon>Syntrophaceticus</taxon>
    </lineage>
</organism>